<dbReference type="SUPFAM" id="SSF48452">
    <property type="entry name" value="TPR-like"/>
    <property type="match status" value="1"/>
</dbReference>
<comment type="caution">
    <text evidence="3">The sequence shown here is derived from an EMBL/GenBank/DDBJ whole genome shotgun (WGS) entry which is preliminary data.</text>
</comment>
<keyword evidence="4" id="KW-1185">Reference proteome</keyword>
<evidence type="ECO:0000256" key="2">
    <source>
        <dbReference type="SAM" id="Coils"/>
    </source>
</evidence>
<dbReference type="OrthoDB" id="1522549at2"/>
<sequence>MKQFFYNICIAFLLIAIITGCSRKNNSFISRNLHAVGTEYNVLYNGNLALQAGLDGLEQTYKDNYWDILPVERMTLKDQVFLPGEKPADPNFERAEEKAVKAVQKHSMLINETEYNPQVDEAYMLLGKARYYDQRFIPALEAFNYILQFMPESDQINQAKVWRERTHMRLDNNEIAIKNLSKLLKEEKGDIEQEDLAIANATLSQAFLNIEQVDSALLYMNRAERQTKNRETQARYKFITAQLFAKQGQRDSAFAHYDEIIDMHRKIPRRYYINAYIEKIKNFDDSQDSKVELLETITDLEENRENRPWLDAIYSRKAIYYENEDSIEGAKEYYNKSLRARNGQDRYLRGNNHSALGKISFDEAKFVNAGKYYDSAVANYVERTKEHRLVTKKRNNLEDVIFYEGRRRSADSIFKVLAMTPQEQAVYYQEYIDELKAEEERIAQAAEVEAAKEAQNQNAFQTIKGVTKRSKTGPSFSTPGSSIGTLKNTGSSFYFYNQQTVARGKVDFRRKWGKRDLKDNWRRKNKKEELETEVIDEQITEVEEVRPEFKTEFYTSTLPEGKIMLDSIAQSRNFAYYQLGVIYKEKFKRNDLAINRFDTLLTHDPEEKLLLPALYNLYLIYKEDGGSNAFAKAEQLKNKIISNYPDTRYAQILRNPEAKLDDSASPLAVYNRLYKEYEKENYEVVISSAENYANRFSGDDIVPRLELLKAFAAGRLYGFEEYKKGLDYVALNFPNTEVGKSAQKLASDAETIKIAEAFQPENNLKDFKLVYRFNTTDAIAMENLKNKLLEVFKNENYNFRVSVDVYNKDEKLVVVHGLNSKLGARGLGDLMAKPENNYNITKSFFAIASENYKIIQVYKNLDKYQKEML</sequence>
<dbReference type="EMBL" id="PTJE01000001">
    <property type="protein sequence ID" value="PPK96622.1"/>
    <property type="molecule type" value="Genomic_DNA"/>
</dbReference>
<organism evidence="3 4">
    <name type="scientific">Nonlabens xylanidelens</name>
    <dbReference type="NCBI Taxonomy" id="191564"/>
    <lineage>
        <taxon>Bacteria</taxon>
        <taxon>Pseudomonadati</taxon>
        <taxon>Bacteroidota</taxon>
        <taxon>Flavobacteriia</taxon>
        <taxon>Flavobacteriales</taxon>
        <taxon>Flavobacteriaceae</taxon>
        <taxon>Nonlabens</taxon>
    </lineage>
</organism>
<protein>
    <submittedName>
        <fullName evidence="3">Protein involved in gliding motility SprE</fullName>
    </submittedName>
</protein>
<evidence type="ECO:0000313" key="4">
    <source>
        <dbReference type="Proteomes" id="UP000239002"/>
    </source>
</evidence>
<dbReference type="AlphaFoldDB" id="A0A2S6IQU2"/>
<feature type="coiled-coil region" evidence="2">
    <location>
        <begin position="428"/>
        <end position="456"/>
    </location>
</feature>
<evidence type="ECO:0000256" key="1">
    <source>
        <dbReference type="PROSITE-ProRule" id="PRU00339"/>
    </source>
</evidence>
<dbReference type="InterPro" id="IPR019734">
    <property type="entry name" value="TPR_rpt"/>
</dbReference>
<name>A0A2S6IQU2_9FLAO</name>
<accession>A0A2S6IQU2</accession>
<gene>
    <name evidence="3" type="ORF">LY01_00445</name>
</gene>
<dbReference type="RefSeq" id="WP_104514172.1">
    <property type="nucleotide sequence ID" value="NZ_MQVW01000027.1"/>
</dbReference>
<evidence type="ECO:0000313" key="3">
    <source>
        <dbReference type="EMBL" id="PPK96622.1"/>
    </source>
</evidence>
<proteinExistence type="predicted"/>
<keyword evidence="2" id="KW-0175">Coiled coil</keyword>
<feature type="repeat" description="TPR" evidence="1">
    <location>
        <begin position="120"/>
        <end position="153"/>
    </location>
</feature>
<dbReference type="PROSITE" id="PS51257">
    <property type="entry name" value="PROKAR_LIPOPROTEIN"/>
    <property type="match status" value="1"/>
</dbReference>
<dbReference type="SMART" id="SM00028">
    <property type="entry name" value="TPR"/>
    <property type="match status" value="4"/>
</dbReference>
<reference evidence="3 4" key="1">
    <citation type="submission" date="2018-02" db="EMBL/GenBank/DDBJ databases">
        <title>Genomic Encyclopedia of Archaeal and Bacterial Type Strains, Phase II (KMG-II): from individual species to whole genera.</title>
        <authorList>
            <person name="Goeker M."/>
        </authorList>
    </citation>
    <scope>NUCLEOTIDE SEQUENCE [LARGE SCALE GENOMIC DNA]</scope>
    <source>
        <strain evidence="3 4">DSM 16809</strain>
    </source>
</reference>
<dbReference type="InterPro" id="IPR011990">
    <property type="entry name" value="TPR-like_helical_dom_sf"/>
</dbReference>
<keyword evidence="1" id="KW-0802">TPR repeat</keyword>
<dbReference type="PROSITE" id="PS50005">
    <property type="entry name" value="TPR"/>
    <property type="match status" value="1"/>
</dbReference>
<dbReference type="Gene3D" id="1.25.40.10">
    <property type="entry name" value="Tetratricopeptide repeat domain"/>
    <property type="match status" value="3"/>
</dbReference>
<dbReference type="Proteomes" id="UP000239002">
    <property type="component" value="Unassembled WGS sequence"/>
</dbReference>